<evidence type="ECO:0000256" key="1">
    <source>
        <dbReference type="ARBA" id="ARBA00022679"/>
    </source>
</evidence>
<reference evidence="5 6" key="1">
    <citation type="submission" date="2020-04" db="EMBL/GenBank/DDBJ databases">
        <title>MicrobeNet Type strains.</title>
        <authorList>
            <person name="Nicholson A.C."/>
        </authorList>
    </citation>
    <scope>NUCLEOTIDE SEQUENCE [LARGE SCALE GENOMIC DNA]</scope>
    <source>
        <strain evidence="5 6">DSM 45078</strain>
    </source>
</reference>
<dbReference type="PROSITE" id="PS00380">
    <property type="entry name" value="RHODANESE_1"/>
    <property type="match status" value="1"/>
</dbReference>
<accession>A0A846XTV8</accession>
<evidence type="ECO:0000259" key="4">
    <source>
        <dbReference type="PROSITE" id="PS50206"/>
    </source>
</evidence>
<dbReference type="EMBL" id="JAAXOO010000008">
    <property type="protein sequence ID" value="NKY36974.1"/>
    <property type="molecule type" value="Genomic_DNA"/>
</dbReference>
<evidence type="ECO:0000256" key="2">
    <source>
        <dbReference type="ARBA" id="ARBA00022737"/>
    </source>
</evidence>
<dbReference type="InterPro" id="IPR045078">
    <property type="entry name" value="TST/MPST-like"/>
</dbReference>
<evidence type="ECO:0000256" key="3">
    <source>
        <dbReference type="SAM" id="MobiDB-lite"/>
    </source>
</evidence>
<dbReference type="AlphaFoldDB" id="A0A846XTV8"/>
<proteinExistence type="predicted"/>
<evidence type="ECO:0000313" key="6">
    <source>
        <dbReference type="Proteomes" id="UP000565715"/>
    </source>
</evidence>
<dbReference type="InterPro" id="IPR001763">
    <property type="entry name" value="Rhodanese-like_dom"/>
</dbReference>
<dbReference type="SUPFAM" id="SSF52821">
    <property type="entry name" value="Rhodanese/Cell cycle control phosphatase"/>
    <property type="match status" value="2"/>
</dbReference>
<dbReference type="InterPro" id="IPR001307">
    <property type="entry name" value="Thiosulphate_STrfase_CS"/>
</dbReference>
<dbReference type="Pfam" id="PF00581">
    <property type="entry name" value="Rhodanese"/>
    <property type="match status" value="2"/>
</dbReference>
<dbReference type="SMART" id="SM00450">
    <property type="entry name" value="RHOD"/>
    <property type="match status" value="2"/>
</dbReference>
<keyword evidence="6" id="KW-1185">Reference proteome</keyword>
<dbReference type="GO" id="GO:0004792">
    <property type="term" value="F:thiosulfate-cyanide sulfurtransferase activity"/>
    <property type="evidence" value="ECO:0007669"/>
    <property type="project" value="InterPro"/>
</dbReference>
<name>A0A846XTV8_9NOCA</name>
<keyword evidence="2" id="KW-0677">Repeat</keyword>
<comment type="caution">
    <text evidence="5">The sequence shown here is derived from an EMBL/GenBank/DDBJ whole genome shotgun (WGS) entry which is preliminary data.</text>
</comment>
<feature type="region of interest" description="Disordered" evidence="3">
    <location>
        <begin position="201"/>
        <end position="223"/>
    </location>
</feature>
<dbReference type="CDD" id="cd01449">
    <property type="entry name" value="TST_Repeat_2"/>
    <property type="match status" value="1"/>
</dbReference>
<feature type="domain" description="Rhodanese" evidence="4">
    <location>
        <begin position="38"/>
        <end position="156"/>
    </location>
</feature>
<keyword evidence="1 5" id="KW-0808">Transferase</keyword>
<protein>
    <submittedName>
        <fullName evidence="5">Sulfurtransferase</fullName>
    </submittedName>
</protein>
<evidence type="ECO:0000313" key="5">
    <source>
        <dbReference type="EMBL" id="NKY36974.1"/>
    </source>
</evidence>
<dbReference type="Gene3D" id="3.40.250.10">
    <property type="entry name" value="Rhodanese-like domain"/>
    <property type="match status" value="2"/>
</dbReference>
<sequence length="294" mass="31474">MDVAGHARVRWQNLFQTLGRGAAVNAVLISAEELRESTEENLRLLDVRWQLGDPEGPQQYQNGHIPGAVFVDLDTELAALPTPAQGRHPLPDPEQLQKCARSWGLCAGDPVVVYDALGGMSAARAWWLLRWAGITDVRILDGGLPAWLRSGGDLATGVEPDPGLGDIELDPGRLPVIDADAAARWEGVLIDARAAERYRGEQEPVDPRAGHIPGAVSAPTSENLDEDGCFLPPELLRRRYRDLGGEPVAVYCGSGITAAHAIAALAVVGVEAALYPGSWSQWAHDSKRPVATGT</sequence>
<dbReference type="PROSITE" id="PS50206">
    <property type="entry name" value="RHODANESE_3"/>
    <property type="match status" value="2"/>
</dbReference>
<dbReference type="CDD" id="cd01448">
    <property type="entry name" value="TST_Repeat_1"/>
    <property type="match status" value="1"/>
</dbReference>
<dbReference type="PANTHER" id="PTHR11364">
    <property type="entry name" value="THIOSULFATE SULFERTANSFERASE"/>
    <property type="match status" value="1"/>
</dbReference>
<dbReference type="Proteomes" id="UP000565715">
    <property type="component" value="Unassembled WGS sequence"/>
</dbReference>
<dbReference type="InterPro" id="IPR036873">
    <property type="entry name" value="Rhodanese-like_dom_sf"/>
</dbReference>
<organism evidence="5 6">
    <name type="scientific">Nocardia speluncae</name>
    <dbReference type="NCBI Taxonomy" id="419477"/>
    <lineage>
        <taxon>Bacteria</taxon>
        <taxon>Bacillati</taxon>
        <taxon>Actinomycetota</taxon>
        <taxon>Actinomycetes</taxon>
        <taxon>Mycobacteriales</taxon>
        <taxon>Nocardiaceae</taxon>
        <taxon>Nocardia</taxon>
    </lineage>
</organism>
<gene>
    <name evidence="5" type="ORF">HGA13_28475</name>
</gene>
<feature type="domain" description="Rhodanese" evidence="4">
    <location>
        <begin position="188"/>
        <end position="291"/>
    </location>
</feature>
<dbReference type="PANTHER" id="PTHR11364:SF27">
    <property type="entry name" value="SULFURTRANSFERASE"/>
    <property type="match status" value="1"/>
</dbReference>